<evidence type="ECO:0000256" key="2">
    <source>
        <dbReference type="SAM" id="SignalP"/>
    </source>
</evidence>
<dbReference type="AlphaFoldDB" id="A0A6V2CBE0"/>
<protein>
    <recommendedName>
        <fullName evidence="5">RxLR effector protein</fullName>
    </recommendedName>
</protein>
<feature type="signal peptide" evidence="2">
    <location>
        <begin position="1"/>
        <end position="18"/>
    </location>
</feature>
<dbReference type="EMBL" id="HBNS01008969">
    <property type="protein sequence ID" value="CAE4592580.1"/>
    <property type="molecule type" value="Transcribed_RNA"/>
</dbReference>
<evidence type="ECO:0000256" key="1">
    <source>
        <dbReference type="SAM" id="MobiDB-lite"/>
    </source>
</evidence>
<feature type="chain" id="PRO_5036394119" description="RxLR effector protein" evidence="2">
    <location>
        <begin position="19"/>
        <end position="160"/>
    </location>
</feature>
<organism evidence="4">
    <name type="scientific">Ditylum brightwellii</name>
    <dbReference type="NCBI Taxonomy" id="49249"/>
    <lineage>
        <taxon>Eukaryota</taxon>
        <taxon>Sar</taxon>
        <taxon>Stramenopiles</taxon>
        <taxon>Ochrophyta</taxon>
        <taxon>Bacillariophyta</taxon>
        <taxon>Mediophyceae</taxon>
        <taxon>Lithodesmiophycidae</taxon>
        <taxon>Lithodesmiales</taxon>
        <taxon>Lithodesmiaceae</taxon>
        <taxon>Ditylum</taxon>
    </lineage>
</organism>
<accession>A0A6V2CBE0</accession>
<gene>
    <name evidence="3" type="ORF">DBRI00130_LOCUS7252</name>
    <name evidence="4" type="ORF">DBRI00130_LOCUS7254</name>
</gene>
<name>A0A6V2CBE0_9STRA</name>
<evidence type="ECO:0000313" key="3">
    <source>
        <dbReference type="EMBL" id="CAE4592580.1"/>
    </source>
</evidence>
<feature type="region of interest" description="Disordered" evidence="1">
    <location>
        <begin position="141"/>
        <end position="160"/>
    </location>
</feature>
<keyword evidence="2" id="KW-0732">Signal</keyword>
<dbReference type="EMBL" id="HBNS01008975">
    <property type="protein sequence ID" value="CAE4592585.1"/>
    <property type="molecule type" value="Transcribed_RNA"/>
</dbReference>
<reference evidence="4" key="1">
    <citation type="submission" date="2021-01" db="EMBL/GenBank/DDBJ databases">
        <authorList>
            <person name="Corre E."/>
            <person name="Pelletier E."/>
            <person name="Niang G."/>
            <person name="Scheremetjew M."/>
            <person name="Finn R."/>
            <person name="Kale V."/>
            <person name="Holt S."/>
            <person name="Cochrane G."/>
            <person name="Meng A."/>
            <person name="Brown T."/>
            <person name="Cohen L."/>
        </authorList>
    </citation>
    <scope>NUCLEOTIDE SEQUENCE</scope>
    <source>
        <strain evidence="4">GSO104</strain>
    </source>
</reference>
<evidence type="ECO:0000313" key="4">
    <source>
        <dbReference type="EMBL" id="CAE4592585.1"/>
    </source>
</evidence>
<evidence type="ECO:0008006" key="5">
    <source>
        <dbReference type="Google" id="ProtNLM"/>
    </source>
</evidence>
<proteinExistence type="predicted"/>
<sequence length="160" mass="17545">MVQLNTVLVVATLASASAFAPAPTNARVGTELFEKKSFFKTVFGMDLFSPVADQNDYGARNKKNLANGKLSSNSYVPAGLSKAEYEKIRGNDVAKKEANYAKNVAKAGKFTDYTDWYMKRGTDTSDSWVKSATKGHDMAKTKYDWSGSNDAPEYTGLKKK</sequence>